<gene>
    <name evidence="1" type="ORF">CEXT_37541</name>
</gene>
<protein>
    <submittedName>
        <fullName evidence="1">Uncharacterized protein</fullName>
    </submittedName>
</protein>
<name>A0AAV4WCX0_CAEEX</name>
<accession>A0AAV4WCX0</accession>
<dbReference type="AlphaFoldDB" id="A0AAV4WCX0"/>
<reference evidence="1 2" key="1">
    <citation type="submission" date="2021-06" db="EMBL/GenBank/DDBJ databases">
        <title>Caerostris extrusa draft genome.</title>
        <authorList>
            <person name="Kono N."/>
            <person name="Arakawa K."/>
        </authorList>
    </citation>
    <scope>NUCLEOTIDE SEQUENCE [LARGE SCALE GENOMIC DNA]</scope>
</reference>
<dbReference type="Proteomes" id="UP001054945">
    <property type="component" value="Unassembled WGS sequence"/>
</dbReference>
<comment type="caution">
    <text evidence="1">The sequence shown here is derived from an EMBL/GenBank/DDBJ whole genome shotgun (WGS) entry which is preliminary data.</text>
</comment>
<organism evidence="1 2">
    <name type="scientific">Caerostris extrusa</name>
    <name type="common">Bark spider</name>
    <name type="synonym">Caerostris bankana</name>
    <dbReference type="NCBI Taxonomy" id="172846"/>
    <lineage>
        <taxon>Eukaryota</taxon>
        <taxon>Metazoa</taxon>
        <taxon>Ecdysozoa</taxon>
        <taxon>Arthropoda</taxon>
        <taxon>Chelicerata</taxon>
        <taxon>Arachnida</taxon>
        <taxon>Araneae</taxon>
        <taxon>Araneomorphae</taxon>
        <taxon>Entelegynae</taxon>
        <taxon>Araneoidea</taxon>
        <taxon>Araneidae</taxon>
        <taxon>Caerostris</taxon>
    </lineage>
</organism>
<evidence type="ECO:0000313" key="1">
    <source>
        <dbReference type="EMBL" id="GIY80098.1"/>
    </source>
</evidence>
<evidence type="ECO:0000313" key="2">
    <source>
        <dbReference type="Proteomes" id="UP001054945"/>
    </source>
</evidence>
<proteinExistence type="predicted"/>
<dbReference type="EMBL" id="BPLR01015965">
    <property type="protein sequence ID" value="GIY80098.1"/>
    <property type="molecule type" value="Genomic_DNA"/>
</dbReference>
<keyword evidence="2" id="KW-1185">Reference proteome</keyword>
<sequence>MPSTFRKEASPQEVVRSFLMSNKGRARIVLGGSRMLVQASPANSNLLNKHDSRMQQMRFMGPFWDLREEYKLPPNHRFISTTCHVRIPIPRKLHPPIEMNNHSVAPDHELECPLPQCPNTRTSWEEASPQVVRSFLMANRGRPRIVLGGAVEC</sequence>